<evidence type="ECO:0000313" key="1">
    <source>
        <dbReference type="EMBL" id="RAS70689.1"/>
    </source>
</evidence>
<reference evidence="1 2" key="1">
    <citation type="submission" date="2018-06" db="EMBL/GenBank/DDBJ databases">
        <title>Genomic Encyclopedia of Type Strains, Phase IV (KMG-IV): sequencing the most valuable type-strain genomes for metagenomic binning, comparative biology and taxonomic classification.</title>
        <authorList>
            <person name="Goeker M."/>
        </authorList>
    </citation>
    <scope>NUCLEOTIDE SEQUENCE [LARGE SCALE GENOMIC DNA]</scope>
    <source>
        <strain evidence="1 2">DSM 45479</strain>
    </source>
</reference>
<organism evidence="1 2">
    <name type="scientific">Lentzea atacamensis</name>
    <dbReference type="NCBI Taxonomy" id="531938"/>
    <lineage>
        <taxon>Bacteria</taxon>
        <taxon>Bacillati</taxon>
        <taxon>Actinomycetota</taxon>
        <taxon>Actinomycetes</taxon>
        <taxon>Pseudonocardiales</taxon>
        <taxon>Pseudonocardiaceae</taxon>
        <taxon>Lentzea</taxon>
    </lineage>
</organism>
<name>A0ABX9EKK0_9PSEU</name>
<accession>A0ABX9EKK0</accession>
<evidence type="ECO:0000313" key="2">
    <source>
        <dbReference type="Proteomes" id="UP000248714"/>
    </source>
</evidence>
<protein>
    <submittedName>
        <fullName evidence="1">Uncharacterized protein</fullName>
    </submittedName>
</protein>
<dbReference type="Proteomes" id="UP000248714">
    <property type="component" value="Unassembled WGS sequence"/>
</dbReference>
<keyword evidence="2" id="KW-1185">Reference proteome</keyword>
<comment type="caution">
    <text evidence="1">The sequence shown here is derived from an EMBL/GenBank/DDBJ whole genome shotgun (WGS) entry which is preliminary data.</text>
</comment>
<gene>
    <name evidence="1" type="ORF">C8D87_101990</name>
</gene>
<sequence length="156" mass="17189">MIGLLRQRGLRKIDCIRVVQVAIGLSHGEAKRLVHHSPVWADRREADEAVEEMFWRALFISALVGEAEVTAPAEDVAECHERQQRARTQLHQAAAGLPDELLTRYRESMAENLHGRAFAAPVAVWSPWSAAAVPLGSREDDREDVAGRVVAATAPP</sequence>
<dbReference type="EMBL" id="QLTT01000001">
    <property type="protein sequence ID" value="RAS70689.1"/>
    <property type="molecule type" value="Genomic_DNA"/>
</dbReference>
<proteinExistence type="predicted"/>